<evidence type="ECO:0000256" key="4">
    <source>
        <dbReference type="ARBA" id="ARBA00023136"/>
    </source>
</evidence>
<evidence type="ECO:0000256" key="1">
    <source>
        <dbReference type="ARBA" id="ARBA00004141"/>
    </source>
</evidence>
<dbReference type="PROSITE" id="PS50885">
    <property type="entry name" value="HAMP"/>
    <property type="match status" value="1"/>
</dbReference>
<evidence type="ECO:0000256" key="6">
    <source>
        <dbReference type="ARBA" id="ARBA00029447"/>
    </source>
</evidence>
<dbReference type="PANTHER" id="PTHR32089">
    <property type="entry name" value="METHYL-ACCEPTING CHEMOTAXIS PROTEIN MCPB"/>
    <property type="match status" value="1"/>
</dbReference>
<evidence type="ECO:0000256" key="9">
    <source>
        <dbReference type="SAM" id="Phobius"/>
    </source>
</evidence>
<dbReference type="CDD" id="cd06225">
    <property type="entry name" value="HAMP"/>
    <property type="match status" value="1"/>
</dbReference>
<dbReference type="GO" id="GO:0004888">
    <property type="term" value="F:transmembrane signaling receptor activity"/>
    <property type="evidence" value="ECO:0007669"/>
    <property type="project" value="InterPro"/>
</dbReference>
<protein>
    <submittedName>
        <fullName evidence="12">Chemotaxis protein</fullName>
    </submittedName>
</protein>
<evidence type="ECO:0000313" key="12">
    <source>
        <dbReference type="EMBL" id="OAJ94413.1"/>
    </source>
</evidence>
<feature type="transmembrane region" description="Helical" evidence="9">
    <location>
        <begin position="21"/>
        <end position="38"/>
    </location>
</feature>
<dbReference type="PROSITE" id="PS50111">
    <property type="entry name" value="CHEMOTAXIS_TRANSDUC_2"/>
    <property type="match status" value="1"/>
</dbReference>
<keyword evidence="8" id="KW-0175">Coiled coil</keyword>
<dbReference type="FunFam" id="1.10.287.950:FF:000001">
    <property type="entry name" value="Methyl-accepting chemotaxis sensory transducer"/>
    <property type="match status" value="1"/>
</dbReference>
<feature type="domain" description="HAMP" evidence="11">
    <location>
        <begin position="299"/>
        <end position="353"/>
    </location>
</feature>
<keyword evidence="5 7" id="KW-0807">Transducer</keyword>
<dbReference type="CDD" id="cd11386">
    <property type="entry name" value="MCP_signal"/>
    <property type="match status" value="1"/>
</dbReference>
<dbReference type="Pfam" id="PF00015">
    <property type="entry name" value="MCPsignal"/>
    <property type="match status" value="1"/>
</dbReference>
<proteinExistence type="inferred from homology"/>
<dbReference type="InterPro" id="IPR004090">
    <property type="entry name" value="Chemotax_Me-accpt_rcpt"/>
</dbReference>
<feature type="domain" description="Methyl-accepting transducer" evidence="10">
    <location>
        <begin position="358"/>
        <end position="594"/>
    </location>
</feature>
<dbReference type="SUPFAM" id="SSF58104">
    <property type="entry name" value="Methyl-accepting chemotaxis protein (MCP) signaling domain"/>
    <property type="match status" value="1"/>
</dbReference>
<dbReference type="Gene3D" id="6.10.340.10">
    <property type="match status" value="1"/>
</dbReference>
<dbReference type="GO" id="GO:0016020">
    <property type="term" value="C:membrane"/>
    <property type="evidence" value="ECO:0007669"/>
    <property type="project" value="UniProtKB-SubCell"/>
</dbReference>
<feature type="coiled-coil region" evidence="8">
    <location>
        <begin position="121"/>
        <end position="171"/>
    </location>
</feature>
<evidence type="ECO:0000256" key="5">
    <source>
        <dbReference type="ARBA" id="ARBA00023224"/>
    </source>
</evidence>
<keyword evidence="2 9" id="KW-0812">Transmembrane</keyword>
<dbReference type="Pfam" id="PF00672">
    <property type="entry name" value="HAMP"/>
    <property type="match status" value="1"/>
</dbReference>
<organism evidence="12 13">
    <name type="scientific">Vibrio bivalvicida</name>
    <dbReference type="NCBI Taxonomy" id="1276888"/>
    <lineage>
        <taxon>Bacteria</taxon>
        <taxon>Pseudomonadati</taxon>
        <taxon>Pseudomonadota</taxon>
        <taxon>Gammaproteobacteria</taxon>
        <taxon>Vibrionales</taxon>
        <taxon>Vibrionaceae</taxon>
        <taxon>Vibrio</taxon>
        <taxon>Vibrio oreintalis group</taxon>
    </lineage>
</organism>
<evidence type="ECO:0000259" key="11">
    <source>
        <dbReference type="PROSITE" id="PS50885"/>
    </source>
</evidence>
<dbReference type="GO" id="GO:0006935">
    <property type="term" value="P:chemotaxis"/>
    <property type="evidence" value="ECO:0007669"/>
    <property type="project" value="InterPro"/>
</dbReference>
<dbReference type="SMART" id="SM00283">
    <property type="entry name" value="MA"/>
    <property type="match status" value="1"/>
</dbReference>
<name>A0A177Y0L9_9VIBR</name>
<evidence type="ECO:0000256" key="3">
    <source>
        <dbReference type="ARBA" id="ARBA00022989"/>
    </source>
</evidence>
<keyword evidence="4 9" id="KW-0472">Membrane</keyword>
<reference evidence="12 13" key="1">
    <citation type="journal article" date="2016" name="Syst. Appl. Microbiol.">
        <title>Vibrio bivalvicida sp. nov., a novel larval pathogen for bivalve molluscs reared in a hatchery.</title>
        <authorList>
            <person name="Dubert J."/>
            <person name="Romalde J.L."/>
            <person name="Prado S."/>
            <person name="Barja J.L."/>
        </authorList>
    </citation>
    <scope>NUCLEOTIDE SEQUENCE [LARGE SCALE GENOMIC DNA]</scope>
    <source>
        <strain evidence="12 13">605</strain>
    </source>
</reference>
<evidence type="ECO:0000259" key="10">
    <source>
        <dbReference type="PROSITE" id="PS50111"/>
    </source>
</evidence>
<evidence type="ECO:0000256" key="2">
    <source>
        <dbReference type="ARBA" id="ARBA00022692"/>
    </source>
</evidence>
<dbReference type="EMBL" id="LLEI02000025">
    <property type="protein sequence ID" value="OAJ94413.1"/>
    <property type="molecule type" value="Genomic_DNA"/>
</dbReference>
<gene>
    <name evidence="12" type="ORF">APB76_09540</name>
</gene>
<evidence type="ECO:0000256" key="7">
    <source>
        <dbReference type="PROSITE-ProRule" id="PRU00284"/>
    </source>
</evidence>
<dbReference type="InterPro" id="IPR004089">
    <property type="entry name" value="MCPsignal_dom"/>
</dbReference>
<dbReference type="Gene3D" id="1.10.287.950">
    <property type="entry name" value="Methyl-accepting chemotaxis protein"/>
    <property type="match status" value="1"/>
</dbReference>
<dbReference type="RefSeq" id="WP_054963369.1">
    <property type="nucleotide sequence ID" value="NZ_LLEI02000025.1"/>
</dbReference>
<evidence type="ECO:0000313" key="13">
    <source>
        <dbReference type="Proteomes" id="UP000078406"/>
    </source>
</evidence>
<comment type="caution">
    <text evidence="12">The sequence shown here is derived from an EMBL/GenBank/DDBJ whole genome shotgun (WGS) entry which is preliminary data.</text>
</comment>
<dbReference type="PRINTS" id="PR00260">
    <property type="entry name" value="CHEMTRNSDUCR"/>
</dbReference>
<comment type="subcellular location">
    <subcellularLocation>
        <location evidence="1">Membrane</location>
        <topology evidence="1">Multi-pass membrane protein</topology>
    </subcellularLocation>
</comment>
<evidence type="ECO:0000256" key="8">
    <source>
        <dbReference type="SAM" id="Coils"/>
    </source>
</evidence>
<accession>A0A177Y0L9</accession>
<comment type="similarity">
    <text evidence="6">Belongs to the methyl-accepting chemotaxis (MCP) protein family.</text>
</comment>
<sequence>MDDSPGTQHSKGFALSIRAKLFLINAMLLIFVGLYGFVEHSSLERLQSLEHAASQNLASEVDLLMLRRHEKDFLARKDLKYPKRFDSTFDQMTARLADLSNTLVLNDLDFTSSTKTISQTLEQYQAQFHQLVNQVNLLEGKGSETSYINQLEQARLELRQLAVEQRDINLKVALFELMEADFRYLSDISKESETLLVNALSQFESTVGQYPPIANYFFNYRSKADQLINARTLLGYSANEGLRGQLRSNVHNTEEEIASLQSTIVQEISLATVQVKQQLQIIGLVMVTLLSLLLFMIGRSILKRIKIINTLMKDIASGSGDLTVRMNAKGNDELAQLANSFDTFVSQLHTHIKDVASVMEVLSESSCSSEQAASKSMKNAEQQKLESESVATAVNELVMTTNEITANIESAAHTAERVKTEAQNALDMTHATGDRIDVLAASIEESQTHVVSLEEQSREINQVVSTIQGIAEQTNLLALNAAIEAARAGESGRGFAVVADEVRQLSLMTNDSTHQIESTIQSLTQGISQTANQMATSAAQARTTNEHTHKVVEAIEGISEQIGEMFDMNTQIATASEEQSMVSAEIDRNITEIAHLAGNTFEVVSGSVRCSEQVSGVSHKLEKIVAQFKY</sequence>
<dbReference type="SMART" id="SM00304">
    <property type="entry name" value="HAMP"/>
    <property type="match status" value="1"/>
</dbReference>
<keyword evidence="3 9" id="KW-1133">Transmembrane helix</keyword>
<feature type="transmembrane region" description="Helical" evidence="9">
    <location>
        <begin position="281"/>
        <end position="302"/>
    </location>
</feature>
<dbReference type="Proteomes" id="UP000078406">
    <property type="component" value="Unassembled WGS sequence"/>
</dbReference>
<dbReference type="AlphaFoldDB" id="A0A177Y0L9"/>
<dbReference type="GO" id="GO:0007165">
    <property type="term" value="P:signal transduction"/>
    <property type="evidence" value="ECO:0007669"/>
    <property type="project" value="UniProtKB-KW"/>
</dbReference>
<dbReference type="PANTHER" id="PTHR32089:SF119">
    <property type="entry name" value="METHYL-ACCEPTING CHEMOTAXIS PROTEIN CTPL"/>
    <property type="match status" value="1"/>
</dbReference>
<dbReference type="InterPro" id="IPR003660">
    <property type="entry name" value="HAMP_dom"/>
</dbReference>